<dbReference type="GO" id="GO:0016747">
    <property type="term" value="F:acyltransferase activity, transferring groups other than amino-acyl groups"/>
    <property type="evidence" value="ECO:0007669"/>
    <property type="project" value="InterPro"/>
</dbReference>
<dbReference type="Pfam" id="PF13302">
    <property type="entry name" value="Acetyltransf_3"/>
    <property type="match status" value="1"/>
</dbReference>
<feature type="domain" description="N-acetyltransferase" evidence="1">
    <location>
        <begin position="11"/>
        <end position="171"/>
    </location>
</feature>
<dbReference type="SUPFAM" id="SSF55729">
    <property type="entry name" value="Acyl-CoA N-acyltransferases (Nat)"/>
    <property type="match status" value="1"/>
</dbReference>
<reference evidence="2" key="1">
    <citation type="submission" date="2020-02" db="EMBL/GenBank/DDBJ databases">
        <authorList>
            <person name="Meier V. D."/>
        </authorList>
    </citation>
    <scope>NUCLEOTIDE SEQUENCE</scope>
    <source>
        <strain evidence="2">AVDCRST_MAG14</strain>
    </source>
</reference>
<proteinExistence type="predicted"/>
<dbReference type="Gene3D" id="3.40.630.30">
    <property type="match status" value="1"/>
</dbReference>
<dbReference type="PANTHER" id="PTHR43792">
    <property type="entry name" value="GNAT FAMILY, PUTATIVE (AFU_ORTHOLOGUE AFUA_3G00765)-RELATED-RELATED"/>
    <property type="match status" value="1"/>
</dbReference>
<dbReference type="PROSITE" id="PS51186">
    <property type="entry name" value="GNAT"/>
    <property type="match status" value="1"/>
</dbReference>
<name>A0A6J4R4W7_9ACTN</name>
<keyword evidence="2" id="KW-0808">Transferase</keyword>
<evidence type="ECO:0000259" key="1">
    <source>
        <dbReference type="PROSITE" id="PS51186"/>
    </source>
</evidence>
<dbReference type="InterPro" id="IPR051531">
    <property type="entry name" value="N-acetyltransferase"/>
</dbReference>
<evidence type="ECO:0000313" key="2">
    <source>
        <dbReference type="EMBL" id="CAA9459135.1"/>
    </source>
</evidence>
<dbReference type="AlphaFoldDB" id="A0A6J4R4W7"/>
<protein>
    <submittedName>
        <fullName evidence="2">Acetyltransferase, GNAT family</fullName>
    </submittedName>
</protein>
<dbReference type="EMBL" id="CADCVG010000086">
    <property type="protein sequence ID" value="CAA9459135.1"/>
    <property type="molecule type" value="Genomic_DNA"/>
</dbReference>
<accession>A0A6J4R4W7</accession>
<dbReference type="PANTHER" id="PTHR43792:SF1">
    <property type="entry name" value="N-ACETYLTRANSFERASE DOMAIN-CONTAINING PROTEIN"/>
    <property type="match status" value="1"/>
</dbReference>
<organism evidence="2">
    <name type="scientific">uncultured Rubrobacteraceae bacterium</name>
    <dbReference type="NCBI Taxonomy" id="349277"/>
    <lineage>
        <taxon>Bacteria</taxon>
        <taxon>Bacillati</taxon>
        <taxon>Actinomycetota</taxon>
        <taxon>Rubrobacteria</taxon>
        <taxon>Rubrobacterales</taxon>
        <taxon>Rubrobacteraceae</taxon>
        <taxon>environmental samples</taxon>
    </lineage>
</organism>
<gene>
    <name evidence="2" type="ORF">AVDCRST_MAG14-2189</name>
</gene>
<dbReference type="InterPro" id="IPR016181">
    <property type="entry name" value="Acyl_CoA_acyltransferase"/>
</dbReference>
<sequence length="183" mass="21306">MAPLEIETDRLRLRPWREGDLDAYAHMCADPEVMRYMPGVMTREQAAEQIARFVRHFEERGHCYWAVEDKVSGAFVGRIGLTHQQDWPEDPHKTDVGWLLDRAYWSRGLATEGAWASLRHGFEELGIERVIGITLPDNLASRRVMEKLGMAYRGEARWKGFDLVWYAIDRREWRADRGSRTGS</sequence>
<dbReference type="InterPro" id="IPR000182">
    <property type="entry name" value="GNAT_dom"/>
</dbReference>